<evidence type="ECO:0000256" key="7">
    <source>
        <dbReference type="ARBA" id="ARBA00023049"/>
    </source>
</evidence>
<keyword evidence="4" id="KW-0479">Metal-binding</keyword>
<dbReference type="Pfam" id="PF05649">
    <property type="entry name" value="Peptidase_M13_N"/>
    <property type="match status" value="2"/>
</dbReference>
<dbReference type="InterPro" id="IPR018497">
    <property type="entry name" value="Peptidase_M13_C"/>
</dbReference>
<dbReference type="InterPro" id="IPR008753">
    <property type="entry name" value="Peptidase_M13_N"/>
</dbReference>
<evidence type="ECO:0000256" key="2">
    <source>
        <dbReference type="ARBA" id="ARBA00007357"/>
    </source>
</evidence>
<keyword evidence="11" id="KW-1185">Reference proteome</keyword>
<protein>
    <recommendedName>
        <fullName evidence="12">Peptidase family M13</fullName>
    </recommendedName>
</protein>
<feature type="domain" description="Peptidase M13 C-terminal" evidence="8">
    <location>
        <begin position="592"/>
        <end position="807"/>
    </location>
</feature>
<dbReference type="InterPro" id="IPR000718">
    <property type="entry name" value="Peptidase_M13"/>
</dbReference>
<dbReference type="InterPro" id="IPR042089">
    <property type="entry name" value="Peptidase_M13_dom_2"/>
</dbReference>
<dbReference type="CDD" id="cd08662">
    <property type="entry name" value="M13"/>
    <property type="match status" value="2"/>
</dbReference>
<dbReference type="GO" id="GO:0004222">
    <property type="term" value="F:metalloendopeptidase activity"/>
    <property type="evidence" value="ECO:0007669"/>
    <property type="project" value="InterPro"/>
</dbReference>
<dbReference type="Gene3D" id="3.40.390.10">
    <property type="entry name" value="Collagenase (Catalytic Domain)"/>
    <property type="match status" value="2"/>
</dbReference>
<dbReference type="Proteomes" id="UP000024635">
    <property type="component" value="Unassembled WGS sequence"/>
</dbReference>
<dbReference type="STRING" id="53326.A0A016W2L6"/>
<evidence type="ECO:0000256" key="1">
    <source>
        <dbReference type="ARBA" id="ARBA00001947"/>
    </source>
</evidence>
<dbReference type="GO" id="GO:0016485">
    <property type="term" value="P:protein processing"/>
    <property type="evidence" value="ECO:0007669"/>
    <property type="project" value="TreeGrafter"/>
</dbReference>
<evidence type="ECO:0000313" key="10">
    <source>
        <dbReference type="EMBL" id="EYC34059.1"/>
    </source>
</evidence>
<dbReference type="MEROPS" id="M13.011"/>
<dbReference type="EMBL" id="JARK01001337">
    <property type="protein sequence ID" value="EYC34059.1"/>
    <property type="molecule type" value="Genomic_DNA"/>
</dbReference>
<dbReference type="PRINTS" id="PR00786">
    <property type="entry name" value="NEPRILYSIN"/>
</dbReference>
<keyword evidence="3" id="KW-0645">Protease</keyword>
<evidence type="ECO:0000256" key="5">
    <source>
        <dbReference type="ARBA" id="ARBA00022801"/>
    </source>
</evidence>
<reference evidence="11" key="1">
    <citation type="journal article" date="2015" name="Nat. Genet.">
        <title>The genome and transcriptome of the zoonotic hookworm Ancylostoma ceylanicum identify infection-specific gene families.</title>
        <authorList>
            <person name="Schwarz E.M."/>
            <person name="Hu Y."/>
            <person name="Antoshechkin I."/>
            <person name="Miller M.M."/>
            <person name="Sternberg P.W."/>
            <person name="Aroian R.V."/>
        </authorList>
    </citation>
    <scope>NUCLEOTIDE SEQUENCE</scope>
    <source>
        <strain evidence="11">HY135</strain>
    </source>
</reference>
<evidence type="ECO:0008006" key="12">
    <source>
        <dbReference type="Google" id="ProtNLM"/>
    </source>
</evidence>
<dbReference type="SUPFAM" id="SSF55486">
    <property type="entry name" value="Metalloproteases ('zincins'), catalytic domain"/>
    <property type="match status" value="2"/>
</dbReference>
<feature type="domain" description="Peptidase M13 C-terminal" evidence="8">
    <location>
        <begin position="1415"/>
        <end position="1634"/>
    </location>
</feature>
<dbReference type="Pfam" id="PF01431">
    <property type="entry name" value="Peptidase_M13"/>
    <property type="match status" value="2"/>
</dbReference>
<feature type="domain" description="Peptidase M13 N-terminal" evidence="9">
    <location>
        <begin position="97"/>
        <end position="520"/>
    </location>
</feature>
<accession>A0A016W2L6</accession>
<keyword evidence="7" id="KW-0482">Metalloprotease</keyword>
<organism evidence="10 11">
    <name type="scientific">Ancylostoma ceylanicum</name>
    <dbReference type="NCBI Taxonomy" id="53326"/>
    <lineage>
        <taxon>Eukaryota</taxon>
        <taxon>Metazoa</taxon>
        <taxon>Ecdysozoa</taxon>
        <taxon>Nematoda</taxon>
        <taxon>Chromadorea</taxon>
        <taxon>Rhabditida</taxon>
        <taxon>Rhabditina</taxon>
        <taxon>Rhabditomorpha</taxon>
        <taxon>Strongyloidea</taxon>
        <taxon>Ancylostomatidae</taxon>
        <taxon>Ancylostomatinae</taxon>
        <taxon>Ancylostoma</taxon>
    </lineage>
</organism>
<comment type="similarity">
    <text evidence="2">Belongs to the peptidase M13 family.</text>
</comment>
<sequence length="1679" mass="190214">MTKLLGVTAFAVFVSVAVVIASLVLNIIILGRVSNINNNISNSSGYVDTTPSPVVTVPPPVANDTKFCPNVGPASTSPAYKAAAAYLLNGLDQSIDPCVDFYAFTCNKFIAQVNLTALNMNRLGTYDQAQSQVNAQIVASLKTVDVNDDKKWSETERITKAVLDACVINSNLQNSLDNSKQILSDLTTWFGGVPFLGGTISKNANIWATIGTIEQTHALGTLLASWVSVDYRNVSQNALYVSQPSLSMPREFYVLPQFVDKLNGRAQKIEKMMLYFAKDVLADPKPYYDRIKQASHDVANFEVQIAMASWPDDEMRNYDQQYNAYNLDALKKAYPSVGWSDYLQNLLSSVEKAGDVANNQVVLSQPSYFAWLNAIFAGNTVDQNTLVNYIITQLLFDDSNFLGGSMSEVVRDADYVAYAQRRGRGVSRVGRRHSRKFDDQDDPAIGCMDMIMTYMPYGPGYVYVKSQENRADVVKDITHQTELVIANFQKMIGTLDWMTADSKAAAKYKSDHIFKNYGWPADLYQDFKNSTNVDDYHRADYFPIIAAYNKNMTDFYTILNLLKKGLENREAFRLLTVDADRWNFLQSPAMVNAWYQPERNSITFPYAIWNPPYYNLQYPQAYNYAGQGGTGGHELTHGFDDEGVQFGWDGSLTNCTWNQCGWMDTTSKTGFTDMAQCVVTQYSTQCCPEKTGNVHCCNGATTQGENIADLGGQQAAYNAYQDYVKELGHDEMRLPGLEQYTPNQIFWITYGYSWCMKQNDQNLVNQLLTNPHAPGSCRTNQVMQDIPSFGKDFGCKPGSPMYPPPDQRSVVVASLLLVVASLVLSILTFAQINGDGWQLPTENVKDESVPNVVRIENHQGLAKSLEECEAKRSEETLLPEPIYVNSSIFCPTYAPANNSPAWKEAARILREGLDQEQDPCKDFYAFTCNKFLSDLDIDESKIGRIQTTDLAQTEVYAAIAQALEEVNVNDNKWSETERITKAAYDACMISKRRKYKQNASKELYQYLKTLNVNVPFFNETLSKDLDIFAAIGAIEKTFGFGTLMQTTVDVDYRNITQNILYISQPILPLPRDLFVLPHNRGYRDNRSGDMAFVLSVFSMELVENFWETEELIHAARLEIADLEVQIAKASSPEREMGRHAEQYNLYTLRSLEKTYPYIGWRSYLKSYLSLEDLDESAFGKVVIKQPSYFSWLNSMLAAQDFQKRVLVNYLIALLVLDNRDFVNKPEKNDKQSVHHSTFPQSSIYPHQRIVNSDPTKIEGLNDESTQCMDILVTYLPFGAGYVYIKSLPSRDKLLEEVKNYTNLMMQSFQDIIKHQRWMTPETKEIALEKANKIQNNLGWPHELFADFKDSTEIDSCHRGDYYSIIDAYNKNKEDFYTIMKILKTDLKNREEIRKLSEKPNRRRFSYSPAKVQINYEYERNSITIPLASFVSILYNSDFPKAYTIASRGIAISRELSKAFDDEGSQFDVDGSLYGTSRSTNSWMDLESEVGHFKMRECVIPQYSSQCCRKESYMLQYNRTRCANGENSHRQNIADSVGLIAAYETFKQYEEGVNEEELRLPRLEQYTPNQIFWMTYGNSLCTRQSAPSLAVEYQTASHSPSECRVNLALRNIPEFANDFGCAPLSEMAPAPRKRVSKASRIVVSEKKNTGPVLVLCPLGPHASSRLPRVNVLIRLHFTHP</sequence>
<evidence type="ECO:0000256" key="3">
    <source>
        <dbReference type="ARBA" id="ARBA00022670"/>
    </source>
</evidence>
<keyword evidence="5" id="KW-0378">Hydrolase</keyword>
<dbReference type="PROSITE" id="PS51885">
    <property type="entry name" value="NEPRILYSIN"/>
    <property type="match status" value="2"/>
</dbReference>
<dbReference type="Gene3D" id="1.10.1380.10">
    <property type="entry name" value="Neutral endopeptidase , domain2"/>
    <property type="match status" value="2"/>
</dbReference>
<evidence type="ECO:0000256" key="6">
    <source>
        <dbReference type="ARBA" id="ARBA00022833"/>
    </source>
</evidence>
<feature type="domain" description="Peptidase M13 N-terminal" evidence="9">
    <location>
        <begin position="919"/>
        <end position="1340"/>
    </location>
</feature>
<dbReference type="PANTHER" id="PTHR11733">
    <property type="entry name" value="ZINC METALLOPROTEASE FAMILY M13 NEPRILYSIN-RELATED"/>
    <property type="match status" value="1"/>
</dbReference>
<comment type="cofactor">
    <cofactor evidence="1">
        <name>Zn(2+)</name>
        <dbReference type="ChEBI" id="CHEBI:29105"/>
    </cofactor>
</comment>
<evidence type="ECO:0000256" key="4">
    <source>
        <dbReference type="ARBA" id="ARBA00022723"/>
    </source>
</evidence>
<keyword evidence="6" id="KW-0862">Zinc</keyword>
<gene>
    <name evidence="10" type="primary">Acey_s0001.g221</name>
    <name evidence="10" type="ORF">Y032_0001g221</name>
</gene>
<proteinExistence type="inferred from homology"/>
<evidence type="ECO:0000259" key="9">
    <source>
        <dbReference type="Pfam" id="PF05649"/>
    </source>
</evidence>
<evidence type="ECO:0000313" key="11">
    <source>
        <dbReference type="Proteomes" id="UP000024635"/>
    </source>
</evidence>
<dbReference type="PANTHER" id="PTHR11733:SF188">
    <property type="entry name" value="NEPRILYSIN"/>
    <property type="match status" value="1"/>
</dbReference>
<dbReference type="GO" id="GO:0005886">
    <property type="term" value="C:plasma membrane"/>
    <property type="evidence" value="ECO:0007669"/>
    <property type="project" value="TreeGrafter"/>
</dbReference>
<dbReference type="GO" id="GO:0046872">
    <property type="term" value="F:metal ion binding"/>
    <property type="evidence" value="ECO:0007669"/>
    <property type="project" value="UniProtKB-KW"/>
</dbReference>
<evidence type="ECO:0000259" key="8">
    <source>
        <dbReference type="Pfam" id="PF01431"/>
    </source>
</evidence>
<dbReference type="InterPro" id="IPR024079">
    <property type="entry name" value="MetalloPept_cat_dom_sf"/>
</dbReference>
<comment type="caution">
    <text evidence="10">The sequence shown here is derived from an EMBL/GenBank/DDBJ whole genome shotgun (WGS) entry which is preliminary data.</text>
</comment>
<dbReference type="OrthoDB" id="6475849at2759"/>
<name>A0A016W2L6_9BILA</name>